<accession>A0A9E7JIL2</accession>
<dbReference type="AlphaFoldDB" id="A0A9E7JIL2"/>
<name>A0A9E7JIL2_9LILI</name>
<dbReference type="EMBL" id="CP097503">
    <property type="protein sequence ID" value="URD82500.1"/>
    <property type="molecule type" value="Genomic_DNA"/>
</dbReference>
<protein>
    <submittedName>
        <fullName evidence="1">K-box region</fullName>
    </submittedName>
</protein>
<proteinExistence type="predicted"/>
<evidence type="ECO:0000313" key="2">
    <source>
        <dbReference type="Proteomes" id="UP001055439"/>
    </source>
</evidence>
<dbReference type="OrthoDB" id="1898716at2759"/>
<sequence length="33" mass="3946">MHYYVKSASYCRSCHLLLPRKLHHMPTSTNTLR</sequence>
<evidence type="ECO:0000313" key="1">
    <source>
        <dbReference type="EMBL" id="URD82500.1"/>
    </source>
</evidence>
<reference evidence="1" key="1">
    <citation type="submission" date="2022-05" db="EMBL/GenBank/DDBJ databases">
        <title>The Musa troglodytarum L. genome provides insights into the mechanism of non-climacteric behaviour and enrichment of carotenoids.</title>
        <authorList>
            <person name="Wang J."/>
        </authorList>
    </citation>
    <scope>NUCLEOTIDE SEQUENCE</scope>
    <source>
        <tissue evidence="1">Leaf</tissue>
    </source>
</reference>
<keyword evidence="2" id="KW-1185">Reference proteome</keyword>
<dbReference type="Proteomes" id="UP001055439">
    <property type="component" value="Chromosome 10"/>
</dbReference>
<organism evidence="1 2">
    <name type="scientific">Musa troglodytarum</name>
    <name type="common">fe'i banana</name>
    <dbReference type="NCBI Taxonomy" id="320322"/>
    <lineage>
        <taxon>Eukaryota</taxon>
        <taxon>Viridiplantae</taxon>
        <taxon>Streptophyta</taxon>
        <taxon>Embryophyta</taxon>
        <taxon>Tracheophyta</taxon>
        <taxon>Spermatophyta</taxon>
        <taxon>Magnoliopsida</taxon>
        <taxon>Liliopsida</taxon>
        <taxon>Zingiberales</taxon>
        <taxon>Musaceae</taxon>
        <taxon>Musa</taxon>
    </lineage>
</organism>
<gene>
    <name evidence="1" type="ORF">MUK42_19486</name>
</gene>